<evidence type="ECO:0000313" key="6">
    <source>
        <dbReference type="EMBL" id="PON27922.1"/>
    </source>
</evidence>
<dbReference type="PRINTS" id="PR01415">
    <property type="entry name" value="ANKYRIN"/>
</dbReference>
<dbReference type="SMART" id="SM00248">
    <property type="entry name" value="ANK"/>
    <property type="match status" value="6"/>
</dbReference>
<accession>A0A2P4ZUH0</accession>
<dbReference type="EMBL" id="JPDN02000008">
    <property type="protein sequence ID" value="PON27922.1"/>
    <property type="molecule type" value="Genomic_DNA"/>
</dbReference>
<keyword evidence="7" id="KW-1185">Reference proteome</keyword>
<dbReference type="Pfam" id="PF24883">
    <property type="entry name" value="NPHP3_N"/>
    <property type="match status" value="1"/>
</dbReference>
<dbReference type="PANTHER" id="PTHR46082">
    <property type="entry name" value="ATP/GTP-BINDING PROTEIN-RELATED"/>
    <property type="match status" value="1"/>
</dbReference>
<dbReference type="GO" id="GO:0009116">
    <property type="term" value="P:nucleoside metabolic process"/>
    <property type="evidence" value="ECO:0007669"/>
    <property type="project" value="InterPro"/>
</dbReference>
<dbReference type="InterPro" id="IPR027417">
    <property type="entry name" value="P-loop_NTPase"/>
</dbReference>
<dbReference type="Gene3D" id="3.40.50.1580">
    <property type="entry name" value="Nucleoside phosphorylase domain"/>
    <property type="match status" value="1"/>
</dbReference>
<dbReference type="SUPFAM" id="SSF52540">
    <property type="entry name" value="P-loop containing nucleoside triphosphate hydrolases"/>
    <property type="match status" value="1"/>
</dbReference>
<dbReference type="SUPFAM" id="SSF48403">
    <property type="entry name" value="Ankyrin repeat"/>
    <property type="match status" value="1"/>
</dbReference>
<dbReference type="InterPro" id="IPR056884">
    <property type="entry name" value="NPHP3-like_N"/>
</dbReference>
<feature type="region of interest" description="Disordered" evidence="3">
    <location>
        <begin position="1"/>
        <end position="26"/>
    </location>
</feature>
<dbReference type="InterPro" id="IPR054471">
    <property type="entry name" value="GPIID_WHD"/>
</dbReference>
<evidence type="ECO:0000259" key="5">
    <source>
        <dbReference type="Pfam" id="PF24883"/>
    </source>
</evidence>
<organism evidence="6 7">
    <name type="scientific">Trichoderma gamsii</name>
    <dbReference type="NCBI Taxonomy" id="398673"/>
    <lineage>
        <taxon>Eukaryota</taxon>
        <taxon>Fungi</taxon>
        <taxon>Dikarya</taxon>
        <taxon>Ascomycota</taxon>
        <taxon>Pezizomycotina</taxon>
        <taxon>Sordariomycetes</taxon>
        <taxon>Hypocreomycetidae</taxon>
        <taxon>Hypocreales</taxon>
        <taxon>Hypocreaceae</taxon>
        <taxon>Trichoderma</taxon>
    </lineage>
</organism>
<dbReference type="GO" id="GO:0003824">
    <property type="term" value="F:catalytic activity"/>
    <property type="evidence" value="ECO:0007669"/>
    <property type="project" value="InterPro"/>
</dbReference>
<feature type="repeat" description="ANK" evidence="2">
    <location>
        <begin position="1108"/>
        <end position="1152"/>
    </location>
</feature>
<gene>
    <name evidence="6" type="ORF">TGAM01_v203059</name>
</gene>
<dbReference type="RefSeq" id="XP_024406100.1">
    <property type="nucleotide sequence ID" value="XM_024549122.1"/>
</dbReference>
<comment type="caution">
    <text evidence="6">The sequence shown here is derived from an EMBL/GenBank/DDBJ whole genome shotgun (WGS) entry which is preliminary data.</text>
</comment>
<dbReference type="InterPro" id="IPR002110">
    <property type="entry name" value="Ankyrin_rpt"/>
</dbReference>
<dbReference type="AlphaFoldDB" id="A0A2P4ZUH0"/>
<dbReference type="InterPro" id="IPR053137">
    <property type="entry name" value="NLR-like"/>
</dbReference>
<name>A0A2P4ZUH0_9HYPO</name>
<dbReference type="Gene3D" id="3.40.50.300">
    <property type="entry name" value="P-loop containing nucleotide triphosphate hydrolases"/>
    <property type="match status" value="1"/>
</dbReference>
<dbReference type="PROSITE" id="PS50088">
    <property type="entry name" value="ANK_REPEAT"/>
    <property type="match status" value="5"/>
</dbReference>
<feature type="repeat" description="ANK" evidence="2">
    <location>
        <begin position="971"/>
        <end position="998"/>
    </location>
</feature>
<dbReference type="Pfam" id="PF00023">
    <property type="entry name" value="Ank"/>
    <property type="match status" value="1"/>
</dbReference>
<feature type="repeat" description="ANK" evidence="2">
    <location>
        <begin position="1035"/>
        <end position="1067"/>
    </location>
</feature>
<evidence type="ECO:0000256" key="3">
    <source>
        <dbReference type="SAM" id="MobiDB-lite"/>
    </source>
</evidence>
<proteinExistence type="predicted"/>
<dbReference type="SUPFAM" id="SSF53167">
    <property type="entry name" value="Purine and uridine phosphorylases"/>
    <property type="match status" value="1"/>
</dbReference>
<feature type="repeat" description="ANK" evidence="2">
    <location>
        <begin position="1068"/>
        <end position="1107"/>
    </location>
</feature>
<keyword evidence="2" id="KW-0040">ANK repeat</keyword>
<evidence type="ECO:0000259" key="4">
    <source>
        <dbReference type="Pfam" id="PF22939"/>
    </source>
</evidence>
<feature type="repeat" description="ANK" evidence="2">
    <location>
        <begin position="1001"/>
        <end position="1033"/>
    </location>
</feature>
<evidence type="ECO:0000256" key="2">
    <source>
        <dbReference type="PROSITE-ProRule" id="PRU00023"/>
    </source>
</evidence>
<dbReference type="STRING" id="398673.A0A2P4ZUH0"/>
<feature type="compositionally biased region" description="Basic and acidic residues" evidence="3">
    <location>
        <begin position="1"/>
        <end position="12"/>
    </location>
</feature>
<dbReference type="Gene3D" id="1.25.40.20">
    <property type="entry name" value="Ankyrin repeat-containing domain"/>
    <property type="match status" value="1"/>
</dbReference>
<reference evidence="6 7" key="1">
    <citation type="journal article" date="2016" name="Genome Announc.">
        <title>Draft Whole-Genome Sequence of Trichoderma gamsii T6085, a Promising Biocontrol Agent of Fusarium Head Blight on Wheat.</title>
        <authorList>
            <person name="Baroncelli R."/>
            <person name="Zapparata A."/>
            <person name="Piaggeschi G."/>
            <person name="Sarrocco S."/>
            <person name="Vannacci G."/>
        </authorList>
    </citation>
    <scope>NUCLEOTIDE SEQUENCE [LARGE SCALE GENOMIC DNA]</scope>
    <source>
        <strain evidence="6 7">T6085</strain>
    </source>
</reference>
<evidence type="ECO:0000313" key="7">
    <source>
        <dbReference type="Proteomes" id="UP000054821"/>
    </source>
</evidence>
<feature type="domain" description="Nephrocystin 3-like N-terminal" evidence="5">
    <location>
        <begin position="392"/>
        <end position="557"/>
    </location>
</feature>
<dbReference type="InterPro" id="IPR035994">
    <property type="entry name" value="Nucleoside_phosphorylase_sf"/>
</dbReference>
<protein>
    <submittedName>
        <fullName evidence="6">Uncharacterized protein</fullName>
    </submittedName>
</protein>
<dbReference type="PANTHER" id="PTHR46082:SF11">
    <property type="entry name" value="AAA+ ATPASE DOMAIN-CONTAINING PROTEIN-RELATED"/>
    <property type="match status" value="1"/>
</dbReference>
<evidence type="ECO:0000256" key="1">
    <source>
        <dbReference type="ARBA" id="ARBA00022737"/>
    </source>
</evidence>
<keyword evidence="1" id="KW-0677">Repeat</keyword>
<dbReference type="PROSITE" id="PS50297">
    <property type="entry name" value="ANK_REP_REGION"/>
    <property type="match status" value="3"/>
</dbReference>
<sequence>MPKRRNEIRDEQASPNAKRTAVERPSEPAKLDHAAYTIGWICALPKERTAAIAMLDQQHTDLLYPVNDDNVYALGSIGGHNIVIASLPKGRYGNNSAAIIATKMTSSFPAIKFGLLVGIGGGIPSKVRLGDVVVSAPTDQYPGVVQLDFGKAEGDGRFRRTGALNSPPSALLKVLAKLESEHEMQGPKIPRFLDEMRRKWPRLYPKYFWKNSLKDPQDGSIEKEVDTSAIFTAHEPQMHCPGIHHGLIASGNRVVKDASFRDRLDEHLNGSLLCLEMEAAGLMNDFPCLVVRGICDYADSAKNDDWQEYAAAVAAAYAKEIISALQVYAVEHMDSVKDILSDIRAELESFRTAFDEISTRQYARDHLDFLKSLTAVDYTLQQKDNFTKRQPGTGQWLLNSDTYRSWVDTTRQTLFCTGIPGAGKTTLTSIIINDLFERFNRDTTVGIAYIYFNFQRHDEQELFDLLTSILKQLAQGQSCLPQSVKAKFDECRGQNQRLSLDDTKKLLQEISASYSRVFILVDALDECQGSYGCRASFLADIFLLQESAKVNIFATSRFIPEIMQTFKACKSMEIRATQEDVQRYVRGQLEGSGIEHLPSVIKNRPELEEAIISGISNAVDGMFLLAKIFLDSLVDKITIADVREAIAQLPTHMAGALEDQRLIILDQAYDSAWIRINQQKEGFRNIATRVLAWITCAKRPLSTRELQHALAVKIGKDELDKDAIPQVRDMVSFCAGLVTIDEESNIIRLVHYTTQEYFERKKTDWFPDAEAMIAETCISYLSFKAFGEYHLTDSSHRYLRCRAFYEYASQYWGDHARIVGKKLDKIILEFLMSGAKASNAFYVATRRFHLSFQCWSCLGVDYRPWEYTPMSGMHLAVLLSFDEAIKLLLENGCPIIENEEIDVSPLFLAIDQEYLHIAQILLDHGDYISFKRNNGDSALEVVMEPKHYNLKFIKELIAAEIASGQDISWFLHSAIEYGHKGMVKMLLRLGADIETTTGCFWDYRPLHYAIDWEKVAIVKLLLDKGANVEGASNSRNETPLHSAAIIGNSAIMALLLKKGANIEAQNIKGKTPLFYTVSSRPDPSLYDHKVVCSMLLERGANIEAVDSKGRTPLMYALQSYVKYASGGSRRAYTRDLIQLLLDKGANINTADNEGRTPLSYELIERWNKSKGIFDPESAMDYVKKELGGGEREVVEDI</sequence>
<dbReference type="InterPro" id="IPR036770">
    <property type="entry name" value="Ankyrin_rpt-contain_sf"/>
</dbReference>
<dbReference type="Proteomes" id="UP000054821">
    <property type="component" value="Unassembled WGS sequence"/>
</dbReference>
<dbReference type="GeneID" id="29982497"/>
<feature type="domain" description="GPI inositol-deacylase winged helix" evidence="4">
    <location>
        <begin position="680"/>
        <end position="759"/>
    </location>
</feature>
<dbReference type="Pfam" id="PF12796">
    <property type="entry name" value="Ank_2"/>
    <property type="match status" value="1"/>
</dbReference>
<dbReference type="Pfam" id="PF22939">
    <property type="entry name" value="WHD_GPIID"/>
    <property type="match status" value="1"/>
</dbReference>